<dbReference type="Proteomes" id="UP000765509">
    <property type="component" value="Unassembled WGS sequence"/>
</dbReference>
<reference evidence="1" key="1">
    <citation type="submission" date="2021-03" db="EMBL/GenBank/DDBJ databases">
        <title>Draft genome sequence of rust myrtle Austropuccinia psidii MF-1, a brazilian biotype.</title>
        <authorList>
            <person name="Quecine M.C."/>
            <person name="Pachon D.M.R."/>
            <person name="Bonatelli M.L."/>
            <person name="Correr F.H."/>
            <person name="Franceschini L.M."/>
            <person name="Leite T.F."/>
            <person name="Margarido G.R.A."/>
            <person name="Almeida C.A."/>
            <person name="Ferrarezi J.A."/>
            <person name="Labate C.A."/>
        </authorList>
    </citation>
    <scope>NUCLEOTIDE SEQUENCE</scope>
    <source>
        <strain evidence="1">MF-1</strain>
    </source>
</reference>
<dbReference type="OrthoDB" id="7691805at2759"/>
<proteinExistence type="predicted"/>
<dbReference type="AlphaFoldDB" id="A0A9Q3CW19"/>
<keyword evidence="2" id="KW-1185">Reference proteome</keyword>
<organism evidence="1 2">
    <name type="scientific">Austropuccinia psidii MF-1</name>
    <dbReference type="NCBI Taxonomy" id="1389203"/>
    <lineage>
        <taxon>Eukaryota</taxon>
        <taxon>Fungi</taxon>
        <taxon>Dikarya</taxon>
        <taxon>Basidiomycota</taxon>
        <taxon>Pucciniomycotina</taxon>
        <taxon>Pucciniomycetes</taxon>
        <taxon>Pucciniales</taxon>
        <taxon>Sphaerophragmiaceae</taxon>
        <taxon>Austropuccinia</taxon>
    </lineage>
</organism>
<evidence type="ECO:0000313" key="2">
    <source>
        <dbReference type="Proteomes" id="UP000765509"/>
    </source>
</evidence>
<name>A0A9Q3CW19_9BASI</name>
<accession>A0A9Q3CW19</accession>
<comment type="caution">
    <text evidence="1">The sequence shown here is derived from an EMBL/GenBank/DDBJ whole genome shotgun (WGS) entry which is preliminary data.</text>
</comment>
<sequence>MAISTGCDKSTLREAGEGTAWLMDKNGKICSLKNFLYIPDLTTDLVALSQLARHITIKNEENSYKVFLNNSNKPAFTCKTNRRILETYVTLPRSIGLYTANEDWYEQLGHMHEEGMKRLIPSFKQRKSATSALAVSSQNSPFNTSFKKQCNHWKISIWTYLGQYKLLQSAEQNIL</sequence>
<dbReference type="EMBL" id="AVOT02010801">
    <property type="protein sequence ID" value="MBW0490882.1"/>
    <property type="molecule type" value="Genomic_DNA"/>
</dbReference>
<protein>
    <submittedName>
        <fullName evidence="1">Uncharacterized protein</fullName>
    </submittedName>
</protein>
<evidence type="ECO:0000313" key="1">
    <source>
        <dbReference type="EMBL" id="MBW0490882.1"/>
    </source>
</evidence>
<gene>
    <name evidence="1" type="ORF">O181_030597</name>
</gene>